<dbReference type="PANTHER" id="PTHR33221:SF13">
    <property type="entry name" value="TRANSCRIPTIONAL REGULATOR-RELATED"/>
    <property type="match status" value="1"/>
</dbReference>
<dbReference type="InterPro" id="IPR036390">
    <property type="entry name" value="WH_DNA-bd_sf"/>
</dbReference>
<dbReference type="Proteomes" id="UP001499974">
    <property type="component" value="Unassembled WGS sequence"/>
</dbReference>
<dbReference type="SUPFAM" id="SSF46785">
    <property type="entry name" value="Winged helix' DNA-binding domain"/>
    <property type="match status" value="1"/>
</dbReference>
<organism evidence="1 2">
    <name type="scientific">Nocardioides conyzicola</name>
    <dbReference type="NCBI Taxonomy" id="1651781"/>
    <lineage>
        <taxon>Bacteria</taxon>
        <taxon>Bacillati</taxon>
        <taxon>Actinomycetota</taxon>
        <taxon>Actinomycetes</taxon>
        <taxon>Propionibacteriales</taxon>
        <taxon>Nocardioidaceae</taxon>
        <taxon>Nocardioides</taxon>
    </lineage>
</organism>
<name>A0ABP8XG66_9ACTN</name>
<sequence>MKMSGGVEWAVHCCVVLSEAEGPVPAQRLAEFHGISRTYLAKHLQALSRAGIVSSTEGRVGGYVLTRPADQVTVLDIVLAVDGREQAFRCTEIRQNGPLPATGAVCEKPCGVARVMYAAEQAWRSSLKEVTVADLAASVTADVGAGTFPALRGWLAGDAV</sequence>
<evidence type="ECO:0000313" key="2">
    <source>
        <dbReference type="Proteomes" id="UP001499974"/>
    </source>
</evidence>
<dbReference type="PANTHER" id="PTHR33221">
    <property type="entry name" value="WINGED HELIX-TURN-HELIX TRANSCRIPTIONAL REGULATOR, RRF2 FAMILY"/>
    <property type="match status" value="1"/>
</dbReference>
<dbReference type="InterPro" id="IPR036388">
    <property type="entry name" value="WH-like_DNA-bd_sf"/>
</dbReference>
<dbReference type="InterPro" id="IPR000944">
    <property type="entry name" value="Tscrpt_reg_Rrf2"/>
</dbReference>
<dbReference type="RefSeq" id="WP_345521883.1">
    <property type="nucleotide sequence ID" value="NZ_BAABKM010000002.1"/>
</dbReference>
<accession>A0ABP8XG66</accession>
<dbReference type="Gene3D" id="1.10.10.10">
    <property type="entry name" value="Winged helix-like DNA-binding domain superfamily/Winged helix DNA-binding domain"/>
    <property type="match status" value="1"/>
</dbReference>
<comment type="caution">
    <text evidence="1">The sequence shown here is derived from an EMBL/GenBank/DDBJ whole genome shotgun (WGS) entry which is preliminary data.</text>
</comment>
<dbReference type="Pfam" id="PF02082">
    <property type="entry name" value="Rrf2"/>
    <property type="match status" value="1"/>
</dbReference>
<dbReference type="EMBL" id="BAABKM010000002">
    <property type="protein sequence ID" value="GAA4707429.1"/>
    <property type="molecule type" value="Genomic_DNA"/>
</dbReference>
<reference evidence="2" key="1">
    <citation type="journal article" date="2019" name="Int. J. Syst. Evol. Microbiol.">
        <title>The Global Catalogue of Microorganisms (GCM) 10K type strain sequencing project: providing services to taxonomists for standard genome sequencing and annotation.</title>
        <authorList>
            <consortium name="The Broad Institute Genomics Platform"/>
            <consortium name="The Broad Institute Genome Sequencing Center for Infectious Disease"/>
            <person name="Wu L."/>
            <person name="Ma J."/>
        </authorList>
    </citation>
    <scope>NUCLEOTIDE SEQUENCE [LARGE SCALE GENOMIC DNA]</scope>
    <source>
        <strain evidence="2">JCM 18531</strain>
    </source>
</reference>
<dbReference type="NCBIfam" id="TIGR00738">
    <property type="entry name" value="rrf2_super"/>
    <property type="match status" value="1"/>
</dbReference>
<proteinExistence type="predicted"/>
<dbReference type="InterPro" id="IPR011991">
    <property type="entry name" value="ArsR-like_HTH"/>
</dbReference>
<dbReference type="PROSITE" id="PS01332">
    <property type="entry name" value="HTH_RRF2_1"/>
    <property type="match status" value="1"/>
</dbReference>
<dbReference type="CDD" id="cd00090">
    <property type="entry name" value="HTH_ARSR"/>
    <property type="match status" value="1"/>
</dbReference>
<gene>
    <name evidence="1" type="ORF">GCM10023349_27400</name>
</gene>
<evidence type="ECO:0000313" key="1">
    <source>
        <dbReference type="EMBL" id="GAA4707429.1"/>
    </source>
</evidence>
<dbReference type="InterPro" id="IPR030489">
    <property type="entry name" value="TR_Rrf2-type_CS"/>
</dbReference>
<protein>
    <submittedName>
        <fullName evidence="1">Rrf2 family transcriptional regulator</fullName>
    </submittedName>
</protein>
<dbReference type="PROSITE" id="PS51197">
    <property type="entry name" value="HTH_RRF2_2"/>
    <property type="match status" value="1"/>
</dbReference>
<keyword evidence="2" id="KW-1185">Reference proteome</keyword>